<evidence type="ECO:0008006" key="4">
    <source>
        <dbReference type="Google" id="ProtNLM"/>
    </source>
</evidence>
<evidence type="ECO:0000313" key="3">
    <source>
        <dbReference type="Proteomes" id="UP000231516"/>
    </source>
</evidence>
<keyword evidence="1" id="KW-0812">Transmembrane</keyword>
<protein>
    <recommendedName>
        <fullName evidence="4">Transglycosylase</fullName>
    </recommendedName>
</protein>
<dbReference type="Proteomes" id="UP000231516">
    <property type="component" value="Unassembled WGS sequence"/>
</dbReference>
<proteinExistence type="predicted"/>
<feature type="transmembrane region" description="Helical" evidence="1">
    <location>
        <begin position="57"/>
        <end position="76"/>
    </location>
</feature>
<sequence length="83" mass="8754">MPVFLVLIVGAAAGVLGAHFMKLNVNIYMACAIGVLGTILGSFALRGLMNVMLGTSGVLSLFVGAIFGVVVLIWIYRTYFSGR</sequence>
<keyword evidence="1" id="KW-0472">Membrane</keyword>
<dbReference type="EMBL" id="MDGM01000014">
    <property type="protein sequence ID" value="PIB23248.1"/>
    <property type="molecule type" value="Genomic_DNA"/>
</dbReference>
<accession>A0A2G5K125</accession>
<dbReference type="AlphaFoldDB" id="A0A2G5K125"/>
<comment type="caution">
    <text evidence="2">The sequence shown here is derived from an EMBL/GenBank/DDBJ whole genome shotgun (WGS) entry which is preliminary data.</text>
</comment>
<evidence type="ECO:0000313" key="2">
    <source>
        <dbReference type="EMBL" id="PIB23248.1"/>
    </source>
</evidence>
<gene>
    <name evidence="2" type="ORF">BFP76_09555</name>
</gene>
<reference evidence="2 3" key="1">
    <citation type="submission" date="2016-08" db="EMBL/GenBank/DDBJ databases">
        <title>Draft genome of Amylibacter sp. strain 4G11.</title>
        <authorList>
            <person name="Wong S.-K."/>
            <person name="Hamasaki K."/>
            <person name="Yoshizawa S."/>
        </authorList>
    </citation>
    <scope>NUCLEOTIDE SEQUENCE [LARGE SCALE GENOMIC DNA]</scope>
    <source>
        <strain evidence="2 3">4G11</strain>
    </source>
</reference>
<name>A0A2G5K125_9RHOB</name>
<evidence type="ECO:0000256" key="1">
    <source>
        <dbReference type="SAM" id="Phobius"/>
    </source>
</evidence>
<keyword evidence="3" id="KW-1185">Reference proteome</keyword>
<dbReference type="RefSeq" id="WP_099594532.1">
    <property type="nucleotide sequence ID" value="NZ_MDGM01000014.1"/>
</dbReference>
<keyword evidence="1" id="KW-1133">Transmembrane helix</keyword>
<organism evidence="2 3">
    <name type="scientific">Paramylibacter kogurei</name>
    <dbReference type="NCBI Taxonomy" id="1889778"/>
    <lineage>
        <taxon>Bacteria</taxon>
        <taxon>Pseudomonadati</taxon>
        <taxon>Pseudomonadota</taxon>
        <taxon>Alphaproteobacteria</taxon>
        <taxon>Rhodobacterales</taxon>
        <taxon>Paracoccaceae</taxon>
        <taxon>Paramylibacter</taxon>
    </lineage>
</organism>
<feature type="transmembrane region" description="Helical" evidence="1">
    <location>
        <begin position="27"/>
        <end position="45"/>
    </location>
</feature>